<feature type="signal peptide" evidence="2">
    <location>
        <begin position="1"/>
        <end position="24"/>
    </location>
</feature>
<keyword evidence="1" id="KW-0812">Transmembrane</keyword>
<sequence length="307" mass="33475">MFPNISTLLGVAVCYFVFLDCTEASECAKIDLSSTKSRTATCDANAQKLNGDFFFVCVAEDQPSNFMADVSSTCRNMQVSLQKTLKVSEKSLSGSVVILMNKEISVRGKSQFVARTVGPERDVWQGLQIAHQALSGRAVDHKIAVVVSYVNASPCLLEAKCKEFVEKMHKDKFDVYFVNIEEKSPHKPLNEKHFVYDSSLLAKRAEGLPIFEQYAANCICEQLFGAASPSVPSSGDVVNNPEAANSPKSLSTAVVAPKKFTVGKILMIVLPVVGLIVVVAIIAIVLYVKKRKATTKQLENKSKSSVQ</sequence>
<keyword evidence="2" id="KW-0732">Signal</keyword>
<feature type="chain" id="PRO_5037365683" evidence="2">
    <location>
        <begin position="25"/>
        <end position="307"/>
    </location>
</feature>
<proteinExistence type="predicted"/>
<accession>A0A915J7R7</accession>
<dbReference type="Proteomes" id="UP000887565">
    <property type="component" value="Unplaced"/>
</dbReference>
<evidence type="ECO:0000256" key="1">
    <source>
        <dbReference type="SAM" id="Phobius"/>
    </source>
</evidence>
<name>A0A915J7R7_ROMCU</name>
<feature type="transmembrane region" description="Helical" evidence="1">
    <location>
        <begin position="265"/>
        <end position="288"/>
    </location>
</feature>
<reference evidence="4" key="1">
    <citation type="submission" date="2022-11" db="UniProtKB">
        <authorList>
            <consortium name="WormBaseParasite"/>
        </authorList>
    </citation>
    <scope>IDENTIFICATION</scope>
</reference>
<protein>
    <submittedName>
        <fullName evidence="4">Uncharacterized protein</fullName>
    </submittedName>
</protein>
<keyword evidence="3" id="KW-1185">Reference proteome</keyword>
<dbReference type="WBParaSite" id="nRc.2.0.1.t21793-RA">
    <property type="protein sequence ID" value="nRc.2.0.1.t21793-RA"/>
    <property type="gene ID" value="nRc.2.0.1.g21793"/>
</dbReference>
<evidence type="ECO:0000313" key="4">
    <source>
        <dbReference type="WBParaSite" id="nRc.2.0.1.t21793-RA"/>
    </source>
</evidence>
<organism evidence="3 4">
    <name type="scientific">Romanomermis culicivorax</name>
    <name type="common">Nematode worm</name>
    <dbReference type="NCBI Taxonomy" id="13658"/>
    <lineage>
        <taxon>Eukaryota</taxon>
        <taxon>Metazoa</taxon>
        <taxon>Ecdysozoa</taxon>
        <taxon>Nematoda</taxon>
        <taxon>Enoplea</taxon>
        <taxon>Dorylaimia</taxon>
        <taxon>Mermithida</taxon>
        <taxon>Mermithoidea</taxon>
        <taxon>Mermithidae</taxon>
        <taxon>Romanomermis</taxon>
    </lineage>
</organism>
<dbReference type="AlphaFoldDB" id="A0A915J7R7"/>
<evidence type="ECO:0000256" key="2">
    <source>
        <dbReference type="SAM" id="SignalP"/>
    </source>
</evidence>
<evidence type="ECO:0000313" key="3">
    <source>
        <dbReference type="Proteomes" id="UP000887565"/>
    </source>
</evidence>
<keyword evidence="1" id="KW-0472">Membrane</keyword>
<keyword evidence="1" id="KW-1133">Transmembrane helix</keyword>